<accession>A0A8C3MPP9</accession>
<organism evidence="9 10">
    <name type="scientific">Geospiza parvula</name>
    <name type="common">Small tree-finch</name>
    <name type="synonym">Camarhynchus parvulus</name>
    <dbReference type="NCBI Taxonomy" id="87175"/>
    <lineage>
        <taxon>Eukaryota</taxon>
        <taxon>Metazoa</taxon>
        <taxon>Chordata</taxon>
        <taxon>Craniata</taxon>
        <taxon>Vertebrata</taxon>
        <taxon>Euteleostomi</taxon>
        <taxon>Archelosauria</taxon>
        <taxon>Archosauria</taxon>
        <taxon>Dinosauria</taxon>
        <taxon>Saurischia</taxon>
        <taxon>Theropoda</taxon>
        <taxon>Coelurosauria</taxon>
        <taxon>Aves</taxon>
        <taxon>Neognathae</taxon>
        <taxon>Neoaves</taxon>
        <taxon>Telluraves</taxon>
        <taxon>Australaves</taxon>
        <taxon>Passeriformes</taxon>
        <taxon>Thraupidae</taxon>
        <taxon>Camarhynchus</taxon>
    </lineage>
</organism>
<evidence type="ECO:0000256" key="6">
    <source>
        <dbReference type="ARBA" id="ARBA00048875"/>
    </source>
</evidence>
<evidence type="ECO:0000313" key="10">
    <source>
        <dbReference type="Proteomes" id="UP000694382"/>
    </source>
</evidence>
<dbReference type="CDD" id="cd00487">
    <property type="entry name" value="Pep_deformylase"/>
    <property type="match status" value="1"/>
</dbReference>
<evidence type="ECO:0000256" key="4">
    <source>
        <dbReference type="ARBA" id="ARBA00022917"/>
    </source>
</evidence>
<dbReference type="GO" id="GO:0042586">
    <property type="term" value="F:peptide deformylase activity"/>
    <property type="evidence" value="ECO:0007669"/>
    <property type="project" value="UniProtKB-EC"/>
</dbReference>
<comment type="similarity">
    <text evidence="1 7">Belongs to the polypeptide deformylase family.</text>
</comment>
<dbReference type="PANTHER" id="PTHR10458:SF2">
    <property type="entry name" value="PEPTIDE DEFORMYLASE, MITOCHONDRIAL"/>
    <property type="match status" value="1"/>
</dbReference>
<keyword evidence="10" id="KW-1185">Reference proteome</keyword>
<accession>A0A8U8AJ49</accession>
<evidence type="ECO:0000256" key="2">
    <source>
        <dbReference type="ARBA" id="ARBA00022723"/>
    </source>
</evidence>
<dbReference type="FunFam" id="3.90.45.10:FF:000003">
    <property type="entry name" value="Peptide deformylase"/>
    <property type="match status" value="1"/>
</dbReference>
<keyword evidence="4 7" id="KW-0648">Protein biosynthesis</keyword>
<dbReference type="GO" id="GO:0006412">
    <property type="term" value="P:translation"/>
    <property type="evidence" value="ECO:0007669"/>
    <property type="project" value="UniProtKB-KW"/>
</dbReference>
<evidence type="ECO:0000256" key="1">
    <source>
        <dbReference type="ARBA" id="ARBA00010759"/>
    </source>
</evidence>
<protein>
    <recommendedName>
        <fullName evidence="7">Peptide deformylase</fullName>
        <ecNumber evidence="7">3.5.1.88</ecNumber>
    </recommendedName>
</protein>
<dbReference type="GO" id="GO:0005739">
    <property type="term" value="C:mitochondrion"/>
    <property type="evidence" value="ECO:0007669"/>
    <property type="project" value="TreeGrafter"/>
</dbReference>
<reference evidence="9" key="2">
    <citation type="submission" date="2025-08" db="UniProtKB">
        <authorList>
            <consortium name="Ensembl"/>
        </authorList>
    </citation>
    <scope>IDENTIFICATION</scope>
</reference>
<dbReference type="EC" id="3.5.1.88" evidence="7"/>
<evidence type="ECO:0000256" key="3">
    <source>
        <dbReference type="ARBA" id="ARBA00022801"/>
    </source>
</evidence>
<feature type="region of interest" description="Disordered" evidence="8">
    <location>
        <begin position="8"/>
        <end position="28"/>
    </location>
</feature>
<keyword evidence="3 7" id="KW-0378">Hydrolase</keyword>
<evidence type="ECO:0000256" key="7">
    <source>
        <dbReference type="RuleBase" id="RU362111"/>
    </source>
</evidence>
<dbReference type="SUPFAM" id="SSF56420">
    <property type="entry name" value="Peptide deformylase"/>
    <property type="match status" value="1"/>
</dbReference>
<comment type="function">
    <text evidence="5 7">Removes the formyl group from the N-terminal Met of newly synthesized proteins.</text>
</comment>
<dbReference type="PANTHER" id="PTHR10458">
    <property type="entry name" value="PEPTIDE DEFORMYLASE"/>
    <property type="match status" value="1"/>
</dbReference>
<dbReference type="InterPro" id="IPR023635">
    <property type="entry name" value="Peptide_deformylase"/>
</dbReference>
<name>A0A8C3MPP9_GEOPR</name>
<dbReference type="PRINTS" id="PR01576">
    <property type="entry name" value="PDEFORMYLASE"/>
</dbReference>
<dbReference type="Ensembl" id="ENSCPVT00000009933.2">
    <property type="protein sequence ID" value="ENSCPVP00000009517.2"/>
    <property type="gene ID" value="ENSCPVG00000006974.2"/>
</dbReference>
<proteinExistence type="inferred from homology"/>
<dbReference type="GO" id="GO:0046872">
    <property type="term" value="F:metal ion binding"/>
    <property type="evidence" value="ECO:0007669"/>
    <property type="project" value="UniProtKB-KW"/>
</dbReference>
<dbReference type="AlphaFoldDB" id="A0A8C3MPP9"/>
<comment type="catalytic activity">
    <reaction evidence="6 7">
        <text>N-terminal N-formyl-L-methionyl-[peptide] + H2O = N-terminal L-methionyl-[peptide] + formate</text>
        <dbReference type="Rhea" id="RHEA:24420"/>
        <dbReference type="Rhea" id="RHEA-COMP:10639"/>
        <dbReference type="Rhea" id="RHEA-COMP:10640"/>
        <dbReference type="ChEBI" id="CHEBI:15377"/>
        <dbReference type="ChEBI" id="CHEBI:15740"/>
        <dbReference type="ChEBI" id="CHEBI:49298"/>
        <dbReference type="ChEBI" id="CHEBI:64731"/>
        <dbReference type="EC" id="3.5.1.88"/>
    </reaction>
</comment>
<dbReference type="HAMAP" id="MF_00163">
    <property type="entry name" value="Pep_deformylase"/>
    <property type="match status" value="1"/>
</dbReference>
<dbReference type="Gene3D" id="3.90.45.10">
    <property type="entry name" value="Peptide deformylase"/>
    <property type="match status" value="1"/>
</dbReference>
<reference evidence="9" key="3">
    <citation type="submission" date="2025-09" db="UniProtKB">
        <authorList>
            <consortium name="Ensembl"/>
        </authorList>
    </citation>
    <scope>IDENTIFICATION</scope>
</reference>
<sequence length="250" mass="26503">MGGAAAARVRAHAVRHGGGGGGTGPAGTGLPGLPLLPARACGHAAGWDRRERSYWRALRRRVLGPPVPPFAAPVQVGAPVLRGAAAAVSPEQLGGPELRRLAAALAAGLRGRPCLGLSAPQLGVPLRVFAAELPPARCARYPPALRQAHRIEPFPLRVLVNPAVRVLDTRLVTGPEGCASIHGFSAYVPRHWAVHVTGTDRPLGVPVSWEASGWAARIIQHEMDHLDGILYIDRMDPRTFTNVGWMELLD</sequence>
<keyword evidence="2 7" id="KW-0479">Metal-binding</keyword>
<evidence type="ECO:0000256" key="5">
    <source>
        <dbReference type="ARBA" id="ARBA00037114"/>
    </source>
</evidence>
<reference evidence="9" key="1">
    <citation type="submission" date="2020-02" db="EMBL/GenBank/DDBJ databases">
        <authorList>
            <person name="Enbody D E."/>
            <person name="Pettersson E M."/>
        </authorList>
    </citation>
    <scope>NUCLEOTIDE SEQUENCE [LARGE SCALE GENOMIC DNA]</scope>
</reference>
<feature type="compositionally biased region" description="Gly residues" evidence="8">
    <location>
        <begin position="16"/>
        <end position="28"/>
    </location>
</feature>
<evidence type="ECO:0000256" key="8">
    <source>
        <dbReference type="SAM" id="MobiDB-lite"/>
    </source>
</evidence>
<dbReference type="InterPro" id="IPR036821">
    <property type="entry name" value="Peptide_deformylase_sf"/>
</dbReference>
<evidence type="ECO:0000313" key="9">
    <source>
        <dbReference type="Ensembl" id="ENSCPVP00000009517.2"/>
    </source>
</evidence>
<dbReference type="Proteomes" id="UP000694382">
    <property type="component" value="Chromosome 11"/>
</dbReference>
<dbReference type="NCBIfam" id="NF001159">
    <property type="entry name" value="PRK00150.1-3"/>
    <property type="match status" value="1"/>
</dbReference>
<dbReference type="Pfam" id="PF01327">
    <property type="entry name" value="Pep_deformylase"/>
    <property type="match status" value="1"/>
</dbReference>